<proteinExistence type="inferred from homology"/>
<comment type="function">
    <text evidence="12">Catalyzes the phosphorylation of ribose at O-5 in a reaction requiring ATP and magnesium. The resulting D-ribose-5-phosphate can then be used either for sythesis of nucleotides, histidine, and tryptophan, or as a component of the pentose phosphate pathway.</text>
</comment>
<protein>
    <recommendedName>
        <fullName evidence="3 12">Ribokinase</fullName>
        <shortName evidence="12">RK</shortName>
        <ecNumber evidence="2 12">2.7.1.15</ecNumber>
    </recommendedName>
</protein>
<feature type="binding site" evidence="12">
    <location>
        <begin position="209"/>
        <end position="214"/>
    </location>
    <ligand>
        <name>ATP</name>
        <dbReference type="ChEBI" id="CHEBI:30616"/>
    </ligand>
</feature>
<dbReference type="InterPro" id="IPR029056">
    <property type="entry name" value="Ribokinase-like"/>
</dbReference>
<dbReference type="CDD" id="cd01174">
    <property type="entry name" value="ribokinase"/>
    <property type="match status" value="1"/>
</dbReference>
<keyword evidence="15" id="KW-1185">Reference proteome</keyword>
<name>A0A923L4U6_9BACI</name>
<dbReference type="GO" id="GO:0005524">
    <property type="term" value="F:ATP binding"/>
    <property type="evidence" value="ECO:0007669"/>
    <property type="project" value="UniProtKB-UniRule"/>
</dbReference>
<keyword evidence="12" id="KW-0963">Cytoplasm</keyword>
<comment type="activity regulation">
    <text evidence="12">Activated by a monovalent cation that binds near, but not in, the active site. The most likely occupant of the site in vivo is potassium. Ion binding induces a conformational change that may alter substrate affinity.</text>
</comment>
<evidence type="ECO:0000256" key="8">
    <source>
        <dbReference type="ARBA" id="ARBA00022840"/>
    </source>
</evidence>
<dbReference type="HAMAP" id="MF_01987">
    <property type="entry name" value="Ribokinase"/>
    <property type="match status" value="1"/>
</dbReference>
<dbReference type="InterPro" id="IPR002139">
    <property type="entry name" value="Ribo/fructo_kinase"/>
</dbReference>
<feature type="active site" description="Proton acceptor" evidence="12">
    <location>
        <position position="241"/>
    </location>
</feature>
<feature type="binding site" evidence="12">
    <location>
        <position position="235"/>
    </location>
    <ligand>
        <name>K(+)</name>
        <dbReference type="ChEBI" id="CHEBI:29103"/>
    </ligand>
</feature>
<feature type="binding site" evidence="12">
    <location>
        <position position="276"/>
    </location>
    <ligand>
        <name>K(+)</name>
        <dbReference type="ChEBI" id="CHEBI:29103"/>
    </ligand>
</feature>
<evidence type="ECO:0000256" key="5">
    <source>
        <dbReference type="ARBA" id="ARBA00022723"/>
    </source>
</evidence>
<reference evidence="14" key="1">
    <citation type="submission" date="2020-08" db="EMBL/GenBank/DDBJ databases">
        <title>Genome public.</title>
        <authorList>
            <person name="Liu C."/>
            <person name="Sun Q."/>
        </authorList>
    </citation>
    <scope>NUCLEOTIDE SEQUENCE</scope>
    <source>
        <strain evidence="14">BX22</strain>
    </source>
</reference>
<keyword evidence="8 12" id="KW-0067">ATP-binding</keyword>
<feature type="binding site" evidence="12">
    <location>
        <begin position="240"/>
        <end position="241"/>
    </location>
    <ligand>
        <name>ATP</name>
        <dbReference type="ChEBI" id="CHEBI:30616"/>
    </ligand>
</feature>
<feature type="domain" description="Carbohydrate kinase PfkB" evidence="13">
    <location>
        <begin position="7"/>
        <end position="282"/>
    </location>
</feature>
<dbReference type="GO" id="GO:0046872">
    <property type="term" value="F:metal ion binding"/>
    <property type="evidence" value="ECO:0007669"/>
    <property type="project" value="UniProtKB-KW"/>
</dbReference>
<dbReference type="PRINTS" id="PR00990">
    <property type="entry name" value="RIBOKINASE"/>
</dbReference>
<dbReference type="PROSITE" id="PS00584">
    <property type="entry name" value="PFKB_KINASES_2"/>
    <property type="match status" value="1"/>
</dbReference>
<comment type="cofactor">
    <cofactor evidence="12">
        <name>Mg(2+)</name>
        <dbReference type="ChEBI" id="CHEBI:18420"/>
    </cofactor>
    <text evidence="12">Requires a divalent cation, most likely magnesium in vivo, as an electrophilic catalyst to aid phosphoryl group transfer. It is the chelate of the metal and the nucleotide that is the actual substrate.</text>
</comment>
<comment type="catalytic activity">
    <reaction evidence="12">
        <text>D-ribose + ATP = D-ribose 5-phosphate + ADP + H(+)</text>
        <dbReference type="Rhea" id="RHEA:13697"/>
        <dbReference type="ChEBI" id="CHEBI:15378"/>
        <dbReference type="ChEBI" id="CHEBI:30616"/>
        <dbReference type="ChEBI" id="CHEBI:47013"/>
        <dbReference type="ChEBI" id="CHEBI:78346"/>
        <dbReference type="ChEBI" id="CHEBI:456216"/>
        <dbReference type="EC" id="2.7.1.15"/>
    </reaction>
</comment>
<keyword evidence="11 12" id="KW-0119">Carbohydrate metabolism</keyword>
<evidence type="ECO:0000259" key="13">
    <source>
        <dbReference type="Pfam" id="PF00294"/>
    </source>
</evidence>
<feature type="binding site" evidence="12">
    <location>
        <position position="271"/>
    </location>
    <ligand>
        <name>K(+)</name>
        <dbReference type="ChEBI" id="CHEBI:29103"/>
    </ligand>
</feature>
<keyword evidence="4 12" id="KW-0808">Transferase</keyword>
<evidence type="ECO:0000256" key="10">
    <source>
        <dbReference type="ARBA" id="ARBA00022958"/>
    </source>
</evidence>
<dbReference type="Gene3D" id="3.40.1190.20">
    <property type="match status" value="1"/>
</dbReference>
<feature type="binding site" evidence="12">
    <location>
        <position position="274"/>
    </location>
    <ligand>
        <name>K(+)</name>
        <dbReference type="ChEBI" id="CHEBI:29103"/>
    </ligand>
</feature>
<keyword evidence="9 12" id="KW-0460">Magnesium</keyword>
<evidence type="ECO:0000256" key="2">
    <source>
        <dbReference type="ARBA" id="ARBA00012035"/>
    </source>
</evidence>
<dbReference type="Pfam" id="PF00294">
    <property type="entry name" value="PfkB"/>
    <property type="match status" value="1"/>
</dbReference>
<keyword evidence="6 12" id="KW-0547">Nucleotide-binding</keyword>
<evidence type="ECO:0000256" key="3">
    <source>
        <dbReference type="ARBA" id="ARBA00016943"/>
    </source>
</evidence>
<comment type="caution">
    <text evidence="14">The sequence shown here is derived from an EMBL/GenBank/DDBJ whole genome shotgun (WGS) entry which is preliminary data.</text>
</comment>
<evidence type="ECO:0000256" key="9">
    <source>
        <dbReference type="ARBA" id="ARBA00022842"/>
    </source>
</evidence>
<feature type="binding site" evidence="12">
    <location>
        <position position="186"/>
    </location>
    <ligand>
        <name>ATP</name>
        <dbReference type="ChEBI" id="CHEBI:30616"/>
    </ligand>
</feature>
<feature type="binding site" evidence="12">
    <location>
        <position position="265"/>
    </location>
    <ligand>
        <name>ATP</name>
        <dbReference type="ChEBI" id="CHEBI:30616"/>
    </ligand>
</feature>
<comment type="similarity">
    <text evidence="12">Belongs to the carbohydrate kinase PfkB family. Ribokinase subfamily.</text>
</comment>
<feature type="binding site" evidence="12">
    <location>
        <position position="237"/>
    </location>
    <ligand>
        <name>K(+)</name>
        <dbReference type="ChEBI" id="CHEBI:29103"/>
    </ligand>
</feature>
<feature type="binding site" evidence="12">
    <location>
        <begin position="14"/>
        <end position="16"/>
    </location>
    <ligand>
        <name>substrate</name>
    </ligand>
</feature>
<evidence type="ECO:0000256" key="6">
    <source>
        <dbReference type="ARBA" id="ARBA00022741"/>
    </source>
</evidence>
<dbReference type="RefSeq" id="WP_186869229.1">
    <property type="nucleotide sequence ID" value="NZ_JACOOL010000004.1"/>
</dbReference>
<comment type="similarity">
    <text evidence="1">Belongs to the carbohydrate kinase pfkB family.</text>
</comment>
<feature type="binding site" evidence="12">
    <location>
        <begin position="42"/>
        <end position="46"/>
    </location>
    <ligand>
        <name>substrate</name>
    </ligand>
</feature>
<comment type="subcellular location">
    <subcellularLocation>
        <location evidence="12">Cytoplasm</location>
    </subcellularLocation>
</comment>
<dbReference type="NCBIfam" id="TIGR02152">
    <property type="entry name" value="D_ribokin_bact"/>
    <property type="match status" value="1"/>
</dbReference>
<dbReference type="InterPro" id="IPR011877">
    <property type="entry name" value="Ribokinase"/>
</dbReference>
<keyword evidence="7 12" id="KW-0418">Kinase</keyword>
<comment type="subunit">
    <text evidence="12">Homodimer.</text>
</comment>
<evidence type="ECO:0000256" key="1">
    <source>
        <dbReference type="ARBA" id="ARBA00005380"/>
    </source>
</evidence>
<feature type="binding site" evidence="12">
    <location>
        <position position="241"/>
    </location>
    <ligand>
        <name>substrate</name>
    </ligand>
</feature>
<evidence type="ECO:0000256" key="4">
    <source>
        <dbReference type="ARBA" id="ARBA00022679"/>
    </source>
</evidence>
<organism evidence="14 15">
    <name type="scientific">Ornithinibacillus hominis</name>
    <dbReference type="NCBI Taxonomy" id="2763055"/>
    <lineage>
        <taxon>Bacteria</taxon>
        <taxon>Bacillati</taxon>
        <taxon>Bacillota</taxon>
        <taxon>Bacilli</taxon>
        <taxon>Bacillales</taxon>
        <taxon>Bacillaceae</taxon>
        <taxon>Ornithinibacillus</taxon>
    </lineage>
</organism>
<dbReference type="EC" id="2.7.1.15" evidence="2 12"/>
<gene>
    <name evidence="12 14" type="primary">rbsK</name>
    <name evidence="14" type="ORF">H8S33_06740</name>
</gene>
<dbReference type="GO" id="GO:0004747">
    <property type="term" value="F:ribokinase activity"/>
    <property type="evidence" value="ECO:0007669"/>
    <property type="project" value="UniProtKB-UniRule"/>
</dbReference>
<dbReference type="SUPFAM" id="SSF53613">
    <property type="entry name" value="Ribokinase-like"/>
    <property type="match status" value="1"/>
</dbReference>
<dbReference type="Proteomes" id="UP000637359">
    <property type="component" value="Unassembled WGS sequence"/>
</dbReference>
<dbReference type="PANTHER" id="PTHR10584:SF166">
    <property type="entry name" value="RIBOKINASE"/>
    <property type="match status" value="1"/>
</dbReference>
<feature type="binding site" evidence="12">
    <location>
        <position position="142"/>
    </location>
    <ligand>
        <name>substrate</name>
    </ligand>
</feature>
<keyword evidence="10 12" id="KW-0630">Potassium</keyword>
<evidence type="ECO:0000313" key="14">
    <source>
        <dbReference type="EMBL" id="MBC5636519.1"/>
    </source>
</evidence>
<dbReference type="PANTHER" id="PTHR10584">
    <property type="entry name" value="SUGAR KINASE"/>
    <property type="match status" value="1"/>
</dbReference>
<comment type="caution">
    <text evidence="12">Lacks conserved residue(s) required for the propagation of feature annotation.</text>
</comment>
<evidence type="ECO:0000256" key="11">
    <source>
        <dbReference type="ARBA" id="ARBA00023277"/>
    </source>
</evidence>
<evidence type="ECO:0000313" key="15">
    <source>
        <dbReference type="Proteomes" id="UP000637359"/>
    </source>
</evidence>
<sequence>MNKSTIVTVVGSINMDLTVTTDRVPEKGETVMGKNFATYPGGKGANQAVAAARLGATVQLIGAVGDDTFGKSLRENLQREGIDTTGVEIKEGIATGTATIMLAEQDNRIIVAPGANSHVTIDMVAKYEEQIKNSDVVLLQLEIPMETISYVTSLAHQFQVPIIVNPAPYQQLPEEVYQAATFITPNEGEAKEMFSEVSPKGLQDKLIITKGSEGTLYFDHKKEKLVPAYSVSVQDTTGAGDTFNGALAVQIGGGATREAAIQFANAAAGLSVTKIGAQAGMPSSEQVLEFMQKNK</sequence>
<dbReference type="GO" id="GO:0005829">
    <property type="term" value="C:cytosol"/>
    <property type="evidence" value="ECO:0007669"/>
    <property type="project" value="TreeGrafter"/>
</dbReference>
<comment type="pathway">
    <text evidence="12">Carbohydrate metabolism; D-ribose degradation; D-ribose 5-phosphate from beta-D-ribopyranose: step 2/2.</text>
</comment>
<dbReference type="InterPro" id="IPR002173">
    <property type="entry name" value="Carboh/pur_kinase_PfkB_CS"/>
</dbReference>
<dbReference type="AlphaFoldDB" id="A0A923L4U6"/>
<evidence type="ECO:0000256" key="7">
    <source>
        <dbReference type="ARBA" id="ARBA00022777"/>
    </source>
</evidence>
<evidence type="ECO:0000256" key="12">
    <source>
        <dbReference type="HAMAP-Rule" id="MF_01987"/>
    </source>
</evidence>
<dbReference type="InterPro" id="IPR011611">
    <property type="entry name" value="PfkB_dom"/>
</dbReference>
<accession>A0A923L4U6</accession>
<dbReference type="EMBL" id="JACOOL010000004">
    <property type="protein sequence ID" value="MBC5636519.1"/>
    <property type="molecule type" value="Genomic_DNA"/>
</dbReference>
<keyword evidence="5 12" id="KW-0479">Metal-binding</keyword>
<dbReference type="GO" id="GO:0019303">
    <property type="term" value="P:D-ribose catabolic process"/>
    <property type="evidence" value="ECO:0007669"/>
    <property type="project" value="UniProtKB-UniRule"/>
</dbReference>